<evidence type="ECO:0000256" key="1">
    <source>
        <dbReference type="ARBA" id="ARBA00004141"/>
    </source>
</evidence>
<evidence type="ECO:0000259" key="8">
    <source>
        <dbReference type="Pfam" id="PF06814"/>
    </source>
</evidence>
<feature type="signal peptide" evidence="7">
    <location>
        <begin position="1"/>
        <end position="19"/>
    </location>
</feature>
<dbReference type="PANTHER" id="PTHR21229:SF2">
    <property type="entry name" value="RE59932P"/>
    <property type="match status" value="1"/>
</dbReference>
<keyword evidence="4 6" id="KW-1133">Transmembrane helix</keyword>
<dbReference type="EMBL" id="CAUOFW020006617">
    <property type="protein sequence ID" value="CAK9175486.1"/>
    <property type="molecule type" value="Genomic_DNA"/>
</dbReference>
<evidence type="ECO:0000259" key="9">
    <source>
        <dbReference type="Pfam" id="PF21904"/>
    </source>
</evidence>
<dbReference type="Pfam" id="PF06814">
    <property type="entry name" value="GOST_TM"/>
    <property type="match status" value="1"/>
</dbReference>
<protein>
    <recommendedName>
        <fullName evidence="12">Protein GPR107</fullName>
    </recommendedName>
</protein>
<gene>
    <name evidence="10" type="ORF">ILEXP_LOCUS45288</name>
</gene>
<evidence type="ECO:0000256" key="3">
    <source>
        <dbReference type="ARBA" id="ARBA00022729"/>
    </source>
</evidence>
<evidence type="ECO:0000313" key="10">
    <source>
        <dbReference type="EMBL" id="CAK9175486.1"/>
    </source>
</evidence>
<sequence>MAKLHLLLILLTLLSLTTAEIKTVKITSDSRPTILFRKFGFTHTGHLSIYVSASASASASASVNSSFSSIDPSRLAFFLLSEESVIQVLLELMHNPSFCIIDSKFINLLFTLRDLSPSPTSSFNQSYPVTFPNEYFLFFANCVPELQVTMDVRTELYNLDSGASKDYLSAGLTQLPSLYFLFFLIYSYFLGFWLYHCYHTRRSVHRIHLLMTLLLLTQTLNLVSLAKYKHYVKVTGTPHGWNIIFYACQFIRVLLLSTVIVSIGTGWSFLEPSMQGKGGKKVLMIVIPLQVLGNVASIVIGETGPFREDWVTWNQVFFLVDIVCICTIIFSIRSSLREASKMDGKASRNLGKLYVFKKFFIVVIGYLFYTRIVVFAVKIIAAYRYQGVTYAAEETGSLAFYMVMFYIFRPVEENEYFAPDKEAAEIALRDPLVNA</sequence>
<feature type="domain" description="GOST seven transmembrane" evidence="8">
    <location>
        <begin position="176"/>
        <end position="408"/>
    </location>
</feature>
<keyword evidence="11" id="KW-1185">Reference proteome</keyword>
<reference evidence="10 11" key="1">
    <citation type="submission" date="2024-02" db="EMBL/GenBank/DDBJ databases">
        <authorList>
            <person name="Vignale AGUSTIN F."/>
            <person name="Sosa J E."/>
            <person name="Modenutti C."/>
        </authorList>
    </citation>
    <scope>NUCLEOTIDE SEQUENCE [LARGE SCALE GENOMIC DNA]</scope>
</reference>
<keyword evidence="3 7" id="KW-0732">Signal</keyword>
<comment type="subcellular location">
    <subcellularLocation>
        <location evidence="1">Membrane</location>
        <topology evidence="1">Multi-pass membrane protein</topology>
    </subcellularLocation>
</comment>
<evidence type="ECO:0000256" key="4">
    <source>
        <dbReference type="ARBA" id="ARBA00022989"/>
    </source>
</evidence>
<dbReference type="InterPro" id="IPR009637">
    <property type="entry name" value="GPR107/GPR108-like"/>
</dbReference>
<name>A0ABC8U935_9AQUA</name>
<dbReference type="InterPro" id="IPR054103">
    <property type="entry name" value="CAND6-7_N"/>
</dbReference>
<comment type="caution">
    <text evidence="10">The sequence shown here is derived from an EMBL/GenBank/DDBJ whole genome shotgun (WGS) entry which is preliminary data.</text>
</comment>
<dbReference type="GO" id="GO:0016020">
    <property type="term" value="C:membrane"/>
    <property type="evidence" value="ECO:0007669"/>
    <property type="project" value="UniProtKB-SubCell"/>
</dbReference>
<feature type="transmembrane region" description="Helical" evidence="6">
    <location>
        <begin position="282"/>
        <end position="301"/>
    </location>
</feature>
<feature type="transmembrane region" description="Helical" evidence="6">
    <location>
        <begin position="243"/>
        <end position="270"/>
    </location>
</feature>
<dbReference type="Proteomes" id="UP001642360">
    <property type="component" value="Unassembled WGS sequence"/>
</dbReference>
<feature type="transmembrane region" description="Helical" evidence="6">
    <location>
        <begin position="359"/>
        <end position="381"/>
    </location>
</feature>
<proteinExistence type="predicted"/>
<evidence type="ECO:0000256" key="7">
    <source>
        <dbReference type="SAM" id="SignalP"/>
    </source>
</evidence>
<accession>A0ABC8U935</accession>
<keyword evidence="2 6" id="KW-0812">Transmembrane</keyword>
<organism evidence="10 11">
    <name type="scientific">Ilex paraguariensis</name>
    <name type="common">yerba mate</name>
    <dbReference type="NCBI Taxonomy" id="185542"/>
    <lineage>
        <taxon>Eukaryota</taxon>
        <taxon>Viridiplantae</taxon>
        <taxon>Streptophyta</taxon>
        <taxon>Embryophyta</taxon>
        <taxon>Tracheophyta</taxon>
        <taxon>Spermatophyta</taxon>
        <taxon>Magnoliopsida</taxon>
        <taxon>eudicotyledons</taxon>
        <taxon>Gunneridae</taxon>
        <taxon>Pentapetalae</taxon>
        <taxon>asterids</taxon>
        <taxon>campanulids</taxon>
        <taxon>Aquifoliales</taxon>
        <taxon>Aquifoliaceae</taxon>
        <taxon>Ilex</taxon>
    </lineage>
</organism>
<dbReference type="InterPro" id="IPR053937">
    <property type="entry name" value="GOST_TM"/>
</dbReference>
<evidence type="ECO:0008006" key="12">
    <source>
        <dbReference type="Google" id="ProtNLM"/>
    </source>
</evidence>
<keyword evidence="5 6" id="KW-0472">Membrane</keyword>
<feature type="domain" description="CAND6/7 N-terminal" evidence="9">
    <location>
        <begin position="22"/>
        <end position="158"/>
    </location>
</feature>
<dbReference type="AlphaFoldDB" id="A0ABC8U935"/>
<evidence type="ECO:0000256" key="6">
    <source>
        <dbReference type="SAM" id="Phobius"/>
    </source>
</evidence>
<dbReference type="Pfam" id="PF21904">
    <property type="entry name" value="CAND6-7_N"/>
    <property type="match status" value="1"/>
</dbReference>
<dbReference type="PANTHER" id="PTHR21229">
    <property type="entry name" value="LUNG SEVEN TRANSMEMBRANE RECEPTOR"/>
    <property type="match status" value="1"/>
</dbReference>
<evidence type="ECO:0000256" key="5">
    <source>
        <dbReference type="ARBA" id="ARBA00023136"/>
    </source>
</evidence>
<evidence type="ECO:0000313" key="11">
    <source>
        <dbReference type="Proteomes" id="UP001642360"/>
    </source>
</evidence>
<feature type="chain" id="PRO_5044802040" description="Protein GPR107" evidence="7">
    <location>
        <begin position="20"/>
        <end position="435"/>
    </location>
</feature>
<feature type="transmembrane region" description="Helical" evidence="6">
    <location>
        <begin position="207"/>
        <end position="223"/>
    </location>
</feature>
<feature type="transmembrane region" description="Helical" evidence="6">
    <location>
        <begin position="313"/>
        <end position="332"/>
    </location>
</feature>
<evidence type="ECO:0000256" key="2">
    <source>
        <dbReference type="ARBA" id="ARBA00022692"/>
    </source>
</evidence>
<feature type="transmembrane region" description="Helical" evidence="6">
    <location>
        <begin position="178"/>
        <end position="195"/>
    </location>
</feature>